<sequence length="277" mass="32015">MTSGIKAYAFLANCYDSVINSTTTKHMLEDSDIDDKDITKSNKRVQRKELTLETFFSGKYYDYTNFVYIFPSQLSLIAFLKTFKRSELRLKSDTFIYSEKSLNSRINHGVQIRVQYYDAKSQSWEAHQKTGSAIFSPMRQVKDMATFFSSPHENSAVISSGNRTISENNALDLERIINELVKFDLNPKKKIESVNTRSILELWTGCWRIFHILWVTNIIPSELIEAKLIAKYFCNATENKYNILIQALLGDSKFPKFFNPKGEDILILADIAEKFKM</sequence>
<evidence type="ECO:0000313" key="2">
    <source>
        <dbReference type="Proteomes" id="UP000789901"/>
    </source>
</evidence>
<dbReference type="Proteomes" id="UP000789901">
    <property type="component" value="Unassembled WGS sequence"/>
</dbReference>
<proteinExistence type="predicted"/>
<name>A0ABN7V0C1_GIGMA</name>
<protein>
    <submittedName>
        <fullName evidence="1">1110_t:CDS:1</fullName>
    </submittedName>
</protein>
<reference evidence="1 2" key="1">
    <citation type="submission" date="2021-06" db="EMBL/GenBank/DDBJ databases">
        <authorList>
            <person name="Kallberg Y."/>
            <person name="Tangrot J."/>
            <person name="Rosling A."/>
        </authorList>
    </citation>
    <scope>NUCLEOTIDE SEQUENCE [LARGE SCALE GENOMIC DNA]</scope>
    <source>
        <strain evidence="1 2">120-4 pot B 10/14</strain>
    </source>
</reference>
<accession>A0ABN7V0C1</accession>
<comment type="caution">
    <text evidence="1">The sequence shown here is derived from an EMBL/GenBank/DDBJ whole genome shotgun (WGS) entry which is preliminary data.</text>
</comment>
<organism evidence="1 2">
    <name type="scientific">Gigaspora margarita</name>
    <dbReference type="NCBI Taxonomy" id="4874"/>
    <lineage>
        <taxon>Eukaryota</taxon>
        <taxon>Fungi</taxon>
        <taxon>Fungi incertae sedis</taxon>
        <taxon>Mucoromycota</taxon>
        <taxon>Glomeromycotina</taxon>
        <taxon>Glomeromycetes</taxon>
        <taxon>Diversisporales</taxon>
        <taxon>Gigasporaceae</taxon>
        <taxon>Gigaspora</taxon>
    </lineage>
</organism>
<keyword evidence="2" id="KW-1185">Reference proteome</keyword>
<evidence type="ECO:0000313" key="1">
    <source>
        <dbReference type="EMBL" id="CAG8710609.1"/>
    </source>
</evidence>
<gene>
    <name evidence="1" type="ORF">GMARGA_LOCUS12721</name>
</gene>
<dbReference type="EMBL" id="CAJVQB010007876">
    <property type="protein sequence ID" value="CAG8710609.1"/>
    <property type="molecule type" value="Genomic_DNA"/>
</dbReference>